<dbReference type="PANTHER" id="PTHR43519:SF1">
    <property type="entry name" value="ATP-DEPENDENT RNA HELICASE HRPB"/>
    <property type="match status" value="1"/>
</dbReference>
<name>A0ABY1M3G5_9BACL</name>
<evidence type="ECO:0000256" key="5">
    <source>
        <dbReference type="SAM" id="MobiDB-lite"/>
    </source>
</evidence>
<dbReference type="CDD" id="cd18791">
    <property type="entry name" value="SF2_C_RHA"/>
    <property type="match status" value="1"/>
</dbReference>
<keyword evidence="1" id="KW-0547">Nucleotide-binding</keyword>
<evidence type="ECO:0000313" key="8">
    <source>
        <dbReference type="EMBL" id="SMF68082.1"/>
    </source>
</evidence>
<dbReference type="SMART" id="SM00847">
    <property type="entry name" value="HA2"/>
    <property type="match status" value="1"/>
</dbReference>
<evidence type="ECO:0000256" key="1">
    <source>
        <dbReference type="ARBA" id="ARBA00022741"/>
    </source>
</evidence>
<keyword evidence="2" id="KW-0378">Hydrolase</keyword>
<dbReference type="InterPro" id="IPR007502">
    <property type="entry name" value="Helicase-assoc_dom"/>
</dbReference>
<dbReference type="InterPro" id="IPR049614">
    <property type="entry name" value="HrpB_DEXH"/>
</dbReference>
<feature type="domain" description="Helicase ATP-binding" evidence="6">
    <location>
        <begin position="16"/>
        <end position="180"/>
    </location>
</feature>
<evidence type="ECO:0000259" key="6">
    <source>
        <dbReference type="PROSITE" id="PS51192"/>
    </source>
</evidence>
<dbReference type="InterPro" id="IPR056329">
    <property type="entry name" value="CON_HrpB"/>
</dbReference>
<dbReference type="PROSITE" id="PS51194">
    <property type="entry name" value="HELICASE_CTER"/>
    <property type="match status" value="1"/>
</dbReference>
<accession>A0ABY1M3G5</accession>
<dbReference type="Pfam" id="PF24473">
    <property type="entry name" value="CON_HrpB"/>
    <property type="match status" value="1"/>
</dbReference>
<organism evidence="8 9">
    <name type="scientific">Paenibacillus barengoltzii J12</name>
    <dbReference type="NCBI Taxonomy" id="935846"/>
    <lineage>
        <taxon>Bacteria</taxon>
        <taxon>Bacillati</taxon>
        <taxon>Bacillota</taxon>
        <taxon>Bacilli</taxon>
        <taxon>Bacillales</taxon>
        <taxon>Paenibacillaceae</taxon>
        <taxon>Paenibacillus</taxon>
    </lineage>
</organism>
<dbReference type="InterPro" id="IPR027417">
    <property type="entry name" value="P-loop_NTPase"/>
</dbReference>
<dbReference type="Pfam" id="PF00270">
    <property type="entry name" value="DEAD"/>
    <property type="match status" value="1"/>
</dbReference>
<dbReference type="Proteomes" id="UP000192939">
    <property type="component" value="Unassembled WGS sequence"/>
</dbReference>
<dbReference type="GO" id="GO:0004386">
    <property type="term" value="F:helicase activity"/>
    <property type="evidence" value="ECO:0007669"/>
    <property type="project" value="UniProtKB-KW"/>
</dbReference>
<dbReference type="CDD" id="cd17990">
    <property type="entry name" value="DEXHc_HrpB"/>
    <property type="match status" value="1"/>
</dbReference>
<dbReference type="Pfam" id="PF08482">
    <property type="entry name" value="HrpB_C"/>
    <property type="match status" value="1"/>
</dbReference>
<dbReference type="SMART" id="SM00490">
    <property type="entry name" value="HELICc"/>
    <property type="match status" value="1"/>
</dbReference>
<evidence type="ECO:0000259" key="7">
    <source>
        <dbReference type="PROSITE" id="PS51194"/>
    </source>
</evidence>
<feature type="domain" description="Helicase C-terminal" evidence="7">
    <location>
        <begin position="198"/>
        <end position="372"/>
    </location>
</feature>
<reference evidence="8 9" key="1">
    <citation type="submission" date="2017-04" db="EMBL/GenBank/DDBJ databases">
        <authorList>
            <person name="Varghese N."/>
            <person name="Submissions S."/>
        </authorList>
    </citation>
    <scope>NUCLEOTIDE SEQUENCE [LARGE SCALE GENOMIC DNA]</scope>
    <source>
        <strain evidence="8 9">J12</strain>
    </source>
</reference>
<evidence type="ECO:0000313" key="9">
    <source>
        <dbReference type="Proteomes" id="UP000192939"/>
    </source>
</evidence>
<dbReference type="RefSeq" id="WP_085279869.1">
    <property type="nucleotide sequence ID" value="NZ_FXAE01000079.1"/>
</dbReference>
<evidence type="ECO:0000256" key="3">
    <source>
        <dbReference type="ARBA" id="ARBA00022806"/>
    </source>
</evidence>
<dbReference type="Pfam" id="PF04408">
    <property type="entry name" value="WHD_HA2"/>
    <property type="match status" value="1"/>
</dbReference>
<feature type="compositionally biased region" description="Polar residues" evidence="5">
    <location>
        <begin position="575"/>
        <end position="584"/>
    </location>
</feature>
<evidence type="ECO:0000256" key="2">
    <source>
        <dbReference type="ARBA" id="ARBA00022801"/>
    </source>
</evidence>
<dbReference type="InterPro" id="IPR001650">
    <property type="entry name" value="Helicase_C-like"/>
</dbReference>
<dbReference type="InterPro" id="IPR014001">
    <property type="entry name" value="Helicase_ATP-bd"/>
</dbReference>
<sequence length="911" mass="98629">MTKLPLPIDEVIPELQQALDQAGTAVLLAEPGAGKTTRVPLSLLSEPWLGGQRILLLEPRRLAARAAAVYMASQLGEAVGETVGYRMRGDSRVSANTRITVVTEGILTRMLQQDPALIGTGLVIFDEFHERSLHADLGLALAWQSRQLLRDDLRLLVMSATLDARPIAEMLDGAPVVQSRGRMFPVETVYAPGAANEPLERKVHRAVRRALAEHDGSVLVFLPGAREIRRTESLLAADGLPTGVILAPLYGAMPQAEQRRAIEPAPAGQRKVVLATSIAESSLTVDGVTVVIDSGLRRTSLFSPRTGMSRLVTVRAARDSADQRRGRAGRTAPGVCYRLWSEAEDRLLPARTAPEMLEADLAPLALELAAWGAAAPDELAWLDAPPPAPYAQAVQLLRQLDALDAAGRITAHGRRMAALGLHPRLAHMLLQARELGLGAPACALAALLEERDLLRGPAGRDADLRGRLALVMAASGGAAGAPGSRGRGGGQFAAAVQEPGLDGLRRIAALARQWEQRLAEPEPLAEASPLGAPEAPAELGGWVVVDAEDDPDFEPPDSEAASGAEPTAPAPAGSDLTSQAPSASVPTDLDRCCGLLVSFAYPDRIAFRRPDGRYVMRNGRGAQLLHKDSLGQSAFLAIAEVDDEGTEGRILLAAPLEEEDVYRHHAEGITEERRAEWDDASGTVRARIRRTFGAIVLREQPDPSPSAEQIVQALLEAVATKGVAILPWTEKARKLQERMMFLHRLNPNWPDVSDDTLAATAEEWLAPYLSGVRKRSDLQALSLYNILESLLTWPQQQELNAEAPTHLLVPSGSKIQIHYDGPQAPYAAVRLQEVFGMMETPRIGFGRVPITLHLLSPASRPVQVTSDLRSFWEHTYFEVKKDLKGRYPKHYWPDDPLQATATRKVRPDGLR</sequence>
<proteinExistence type="predicted"/>
<feature type="compositionally biased region" description="Acidic residues" evidence="5">
    <location>
        <begin position="547"/>
        <end position="557"/>
    </location>
</feature>
<dbReference type="Gene3D" id="1.20.120.1080">
    <property type="match status" value="1"/>
</dbReference>
<feature type="region of interest" description="Disordered" evidence="5">
    <location>
        <begin position="547"/>
        <end position="584"/>
    </location>
</feature>
<dbReference type="PROSITE" id="PS51192">
    <property type="entry name" value="HELICASE_ATP_BIND_1"/>
    <property type="match status" value="1"/>
</dbReference>
<comment type="caution">
    <text evidence="8">The sequence shown here is derived from an EMBL/GenBank/DDBJ whole genome shotgun (WGS) entry which is preliminary data.</text>
</comment>
<dbReference type="InterPro" id="IPR011545">
    <property type="entry name" value="DEAD/DEAH_box_helicase_dom"/>
</dbReference>
<keyword evidence="9" id="KW-1185">Reference proteome</keyword>
<dbReference type="SMART" id="SM00487">
    <property type="entry name" value="DEXDc"/>
    <property type="match status" value="1"/>
</dbReference>
<dbReference type="Pfam" id="PF00271">
    <property type="entry name" value="Helicase_C"/>
    <property type="match status" value="1"/>
</dbReference>
<dbReference type="NCBIfam" id="TIGR01970">
    <property type="entry name" value="DEAH_box_HrpB"/>
    <property type="match status" value="1"/>
</dbReference>
<keyword evidence="4" id="KW-0067">ATP-binding</keyword>
<protein>
    <submittedName>
        <fullName evidence="8">ATP-dependent helicase HrpB</fullName>
    </submittedName>
</protein>
<dbReference type="Gene3D" id="3.40.50.300">
    <property type="entry name" value="P-loop containing nucleotide triphosphate hydrolases"/>
    <property type="match status" value="2"/>
</dbReference>
<dbReference type="InterPro" id="IPR013689">
    <property type="entry name" value="RNA_helicase_ATP-dep_HrpB_C"/>
</dbReference>
<dbReference type="InterPro" id="IPR048333">
    <property type="entry name" value="HA2_WH"/>
</dbReference>
<dbReference type="InterPro" id="IPR010225">
    <property type="entry name" value="HrpB"/>
</dbReference>
<dbReference type="SUPFAM" id="SSF52540">
    <property type="entry name" value="P-loop containing nucleoside triphosphate hydrolases"/>
    <property type="match status" value="1"/>
</dbReference>
<gene>
    <name evidence="8" type="ORF">SAMN02744124_04334</name>
</gene>
<dbReference type="EMBL" id="FXAE01000079">
    <property type="protein sequence ID" value="SMF68082.1"/>
    <property type="molecule type" value="Genomic_DNA"/>
</dbReference>
<evidence type="ECO:0000256" key="4">
    <source>
        <dbReference type="ARBA" id="ARBA00022840"/>
    </source>
</evidence>
<keyword evidence="3 8" id="KW-0347">Helicase</keyword>
<dbReference type="PANTHER" id="PTHR43519">
    <property type="entry name" value="ATP-DEPENDENT RNA HELICASE HRPB"/>
    <property type="match status" value="1"/>
</dbReference>